<gene>
    <name evidence="4" type="ORF">ESV24_07135</name>
</gene>
<feature type="domain" description="Signal transduction histidine kinase internal region" evidence="2">
    <location>
        <begin position="161"/>
        <end position="239"/>
    </location>
</feature>
<organism evidence="4 5">
    <name type="scientific">Aequorivita lipolytica</name>
    <dbReference type="NCBI Taxonomy" id="153267"/>
    <lineage>
        <taxon>Bacteria</taxon>
        <taxon>Pseudomonadati</taxon>
        <taxon>Bacteroidota</taxon>
        <taxon>Flavobacteriia</taxon>
        <taxon>Flavobacteriales</taxon>
        <taxon>Flavobacteriaceae</taxon>
        <taxon>Aequorivita</taxon>
    </lineage>
</organism>
<evidence type="ECO:0000256" key="1">
    <source>
        <dbReference type="SAM" id="Phobius"/>
    </source>
</evidence>
<feature type="transmembrane region" description="Helical" evidence="1">
    <location>
        <begin position="12"/>
        <end position="28"/>
    </location>
</feature>
<feature type="transmembrane region" description="Helical" evidence="1">
    <location>
        <begin position="77"/>
        <end position="100"/>
    </location>
</feature>
<evidence type="ECO:0000259" key="2">
    <source>
        <dbReference type="Pfam" id="PF06580"/>
    </source>
</evidence>
<dbReference type="InterPro" id="IPR050640">
    <property type="entry name" value="Bact_2-comp_sensor_kinase"/>
</dbReference>
<feature type="transmembrane region" description="Helical" evidence="1">
    <location>
        <begin position="398"/>
        <end position="417"/>
    </location>
</feature>
<keyword evidence="4" id="KW-0418">Kinase</keyword>
<dbReference type="GO" id="GO:0000155">
    <property type="term" value="F:phosphorelay sensor kinase activity"/>
    <property type="evidence" value="ECO:0007669"/>
    <property type="project" value="InterPro"/>
</dbReference>
<feature type="transmembrane region" description="Helical" evidence="1">
    <location>
        <begin position="48"/>
        <end position="65"/>
    </location>
</feature>
<dbReference type="InterPro" id="IPR025698">
    <property type="entry name" value="2TM_dom"/>
</dbReference>
<dbReference type="PANTHER" id="PTHR34220:SF7">
    <property type="entry name" value="SENSOR HISTIDINE KINASE YPDA"/>
    <property type="match status" value="1"/>
</dbReference>
<feature type="transmembrane region" description="Helical" evidence="1">
    <location>
        <begin position="373"/>
        <end position="392"/>
    </location>
</feature>
<dbReference type="Pfam" id="PF13239">
    <property type="entry name" value="2TM"/>
    <property type="match status" value="1"/>
</dbReference>
<evidence type="ECO:0000313" key="4">
    <source>
        <dbReference type="EMBL" id="TXD69601.1"/>
    </source>
</evidence>
<keyword evidence="1" id="KW-1133">Transmembrane helix</keyword>
<dbReference type="OrthoDB" id="9809908at2"/>
<dbReference type="GO" id="GO:0016020">
    <property type="term" value="C:membrane"/>
    <property type="evidence" value="ECO:0007669"/>
    <property type="project" value="InterPro"/>
</dbReference>
<dbReference type="Proteomes" id="UP000321945">
    <property type="component" value="Unassembled WGS sequence"/>
</dbReference>
<dbReference type="Gene3D" id="3.30.565.10">
    <property type="entry name" value="Histidine kinase-like ATPase, C-terminal domain"/>
    <property type="match status" value="1"/>
</dbReference>
<feature type="domain" description="2TM" evidence="3">
    <location>
        <begin position="362"/>
        <end position="439"/>
    </location>
</feature>
<keyword evidence="1" id="KW-0472">Membrane</keyword>
<evidence type="ECO:0000313" key="5">
    <source>
        <dbReference type="Proteomes" id="UP000321945"/>
    </source>
</evidence>
<feature type="transmembrane region" description="Helical" evidence="1">
    <location>
        <begin position="120"/>
        <end position="141"/>
    </location>
</feature>
<keyword evidence="4" id="KW-0808">Transferase</keyword>
<comment type="caution">
    <text evidence="4">The sequence shown here is derived from an EMBL/GenBank/DDBJ whole genome shotgun (WGS) entry which is preliminary data.</text>
</comment>
<accession>A0A5C6YQD0</accession>
<protein>
    <submittedName>
        <fullName evidence="4">Histidine kinase</fullName>
    </submittedName>
</protein>
<reference evidence="4 5" key="1">
    <citation type="submission" date="2019-08" db="EMBL/GenBank/DDBJ databases">
        <title>Genome of Aequorivita lipolytica Y10-2 (type strain).</title>
        <authorList>
            <person name="Bowman J.P."/>
        </authorList>
    </citation>
    <scope>NUCLEOTIDE SEQUENCE [LARGE SCALE GENOMIC DNA]</scope>
    <source>
        <strain evidence="4 5">Y10-2</strain>
    </source>
</reference>
<proteinExistence type="predicted"/>
<keyword evidence="5" id="KW-1185">Reference proteome</keyword>
<dbReference type="Pfam" id="PF06580">
    <property type="entry name" value="His_kinase"/>
    <property type="match status" value="1"/>
</dbReference>
<dbReference type="AlphaFoldDB" id="A0A5C6YQD0"/>
<name>A0A5C6YQD0_9FLAO</name>
<dbReference type="PANTHER" id="PTHR34220">
    <property type="entry name" value="SENSOR HISTIDINE KINASE YPDA"/>
    <property type="match status" value="1"/>
</dbReference>
<dbReference type="InterPro" id="IPR010559">
    <property type="entry name" value="Sig_transdc_His_kin_internal"/>
</dbReference>
<evidence type="ECO:0000259" key="3">
    <source>
        <dbReference type="Pfam" id="PF13239"/>
    </source>
</evidence>
<dbReference type="EMBL" id="VORU01000004">
    <property type="protein sequence ID" value="TXD69601.1"/>
    <property type="molecule type" value="Genomic_DNA"/>
</dbReference>
<sequence length="443" mass="51126">MMRILKDLGKAFFVGMLVFIILGVIQYINGYEFANGREILVMFLYNQLYAIVLYMVNAQYFGFLLKTFPNQVFKPKNLLKGLFGGILVTLLGLFFIRVFTEVVIEGRGFSEFISSEKMQHYYISFIISVVVTTIFYTAYYYRNKQQTIVKEQKIIAGTASAKFDALKNQLDPHFLFNSLNVLTSLIEENPEAATRFTTTLSKVYRYVLEQKNKDLVTLEEELNFAELYMSLLAVRFEDSIVFTSPSKLQNPKAKVVPLSLQLLLENAVKHNQVMSSKKLYITISEENGNLVVTNNSQPKQVLKESTGVGLRNIRDRYALITKRPVIINENRKEFSIAIPILGENIQIMNTSDTFISEKKYKLARERVEKLKGFYIHLTLYVLFFPVFIYLNYISEAGFPWALFPIVGWGIGLMGHAAETFNYNPFFGKDWEERKIRDLMGKDE</sequence>
<dbReference type="InterPro" id="IPR036890">
    <property type="entry name" value="HATPase_C_sf"/>
</dbReference>
<keyword evidence="1" id="KW-0812">Transmembrane</keyword>